<sequence length="148" mass="15760">MNTLTYNFTGRNTASSTSLRPAKMVQGRGSAMVVATLLLCMVVLLHLEVAHAATYSVGGPSGWTFNVANWPKGKRFRAGDILVFTYNPAAHNVVSVNSAGYIACSAPRGAKSYTSGKDQIKLVKGQNFFLCSFPGHCQSGMKIAVNAL</sequence>
<evidence type="ECO:0000256" key="5">
    <source>
        <dbReference type="ARBA" id="ARBA00082491"/>
    </source>
</evidence>
<dbReference type="Proteomes" id="UP001141552">
    <property type="component" value="Unassembled WGS sequence"/>
</dbReference>
<proteinExistence type="predicted"/>
<keyword evidence="3" id="KW-1015">Disulfide bond</keyword>
<evidence type="ECO:0000256" key="3">
    <source>
        <dbReference type="ARBA" id="ARBA00023157"/>
    </source>
</evidence>
<feature type="domain" description="Phytocyanin" evidence="6">
    <location>
        <begin position="53"/>
        <end position="148"/>
    </location>
</feature>
<evidence type="ECO:0000256" key="4">
    <source>
        <dbReference type="ARBA" id="ARBA00071970"/>
    </source>
</evidence>
<dbReference type="PROSITE" id="PS51485">
    <property type="entry name" value="PHYTOCYANIN"/>
    <property type="match status" value="1"/>
</dbReference>
<keyword evidence="1" id="KW-0479">Metal-binding</keyword>
<dbReference type="EMBL" id="JAKUCV010005151">
    <property type="protein sequence ID" value="KAJ4832368.1"/>
    <property type="molecule type" value="Genomic_DNA"/>
</dbReference>
<organism evidence="7 8">
    <name type="scientific">Turnera subulata</name>
    <dbReference type="NCBI Taxonomy" id="218843"/>
    <lineage>
        <taxon>Eukaryota</taxon>
        <taxon>Viridiplantae</taxon>
        <taxon>Streptophyta</taxon>
        <taxon>Embryophyta</taxon>
        <taxon>Tracheophyta</taxon>
        <taxon>Spermatophyta</taxon>
        <taxon>Magnoliopsida</taxon>
        <taxon>eudicotyledons</taxon>
        <taxon>Gunneridae</taxon>
        <taxon>Pentapetalae</taxon>
        <taxon>rosids</taxon>
        <taxon>fabids</taxon>
        <taxon>Malpighiales</taxon>
        <taxon>Passifloraceae</taxon>
        <taxon>Turnera</taxon>
    </lineage>
</organism>
<evidence type="ECO:0000313" key="7">
    <source>
        <dbReference type="EMBL" id="KAJ4832368.1"/>
    </source>
</evidence>
<evidence type="ECO:0000259" key="6">
    <source>
        <dbReference type="PROSITE" id="PS51485"/>
    </source>
</evidence>
<protein>
    <recommendedName>
        <fullName evidence="4">Basic blue protein</fullName>
    </recommendedName>
    <alternativeName>
        <fullName evidence="5">Plantacyanin</fullName>
    </alternativeName>
</protein>
<evidence type="ECO:0000256" key="2">
    <source>
        <dbReference type="ARBA" id="ARBA00023008"/>
    </source>
</evidence>
<dbReference type="PANTHER" id="PTHR33021:SF9">
    <property type="entry name" value="PUTATIVE, EXPRESSED-RELATED"/>
    <property type="match status" value="1"/>
</dbReference>
<reference evidence="7" key="1">
    <citation type="submission" date="2022-02" db="EMBL/GenBank/DDBJ databases">
        <authorList>
            <person name="Henning P.M."/>
            <person name="McCubbin A.G."/>
            <person name="Shore J.S."/>
        </authorList>
    </citation>
    <scope>NUCLEOTIDE SEQUENCE</scope>
    <source>
        <strain evidence="7">F60SS</strain>
        <tissue evidence="7">Leaves</tissue>
    </source>
</reference>
<dbReference type="PANTHER" id="PTHR33021">
    <property type="entry name" value="BLUE COPPER PROTEIN"/>
    <property type="match status" value="1"/>
</dbReference>
<dbReference type="AlphaFoldDB" id="A0A9Q0FJ01"/>
<dbReference type="FunFam" id="2.60.40.420:FF:000013">
    <property type="entry name" value="basic blue protein-like"/>
    <property type="match status" value="1"/>
</dbReference>
<accession>A0A9Q0FJ01</accession>
<keyword evidence="2" id="KW-0186">Copper</keyword>
<dbReference type="InterPro" id="IPR039391">
    <property type="entry name" value="Phytocyanin-like"/>
</dbReference>
<dbReference type="SUPFAM" id="SSF49503">
    <property type="entry name" value="Cupredoxins"/>
    <property type="match status" value="1"/>
</dbReference>
<evidence type="ECO:0000313" key="8">
    <source>
        <dbReference type="Proteomes" id="UP001141552"/>
    </source>
</evidence>
<dbReference type="InterPro" id="IPR003245">
    <property type="entry name" value="Phytocyanin_dom"/>
</dbReference>
<dbReference type="Gene3D" id="2.60.40.420">
    <property type="entry name" value="Cupredoxins - blue copper proteins"/>
    <property type="match status" value="1"/>
</dbReference>
<reference evidence="7" key="2">
    <citation type="journal article" date="2023" name="Plants (Basel)">
        <title>Annotation of the Turnera subulata (Passifloraceae) Draft Genome Reveals the S-Locus Evolved after the Divergence of Turneroideae from Passifloroideae in a Stepwise Manner.</title>
        <authorList>
            <person name="Henning P.M."/>
            <person name="Roalson E.H."/>
            <person name="Mir W."/>
            <person name="McCubbin A.G."/>
            <person name="Shore J.S."/>
        </authorList>
    </citation>
    <scope>NUCLEOTIDE SEQUENCE</scope>
    <source>
        <strain evidence="7">F60SS</strain>
    </source>
</reference>
<dbReference type="CDD" id="cd11013">
    <property type="entry name" value="Plantacyanin"/>
    <property type="match status" value="1"/>
</dbReference>
<dbReference type="GO" id="GO:0009055">
    <property type="term" value="F:electron transfer activity"/>
    <property type="evidence" value="ECO:0007669"/>
    <property type="project" value="InterPro"/>
</dbReference>
<evidence type="ECO:0000256" key="1">
    <source>
        <dbReference type="ARBA" id="ARBA00022723"/>
    </source>
</evidence>
<gene>
    <name evidence="7" type="ORF">Tsubulata_050954</name>
</gene>
<dbReference type="InterPro" id="IPR041844">
    <property type="entry name" value="Plantacyanin"/>
</dbReference>
<comment type="caution">
    <text evidence="7">The sequence shown here is derived from an EMBL/GenBank/DDBJ whole genome shotgun (WGS) entry which is preliminary data.</text>
</comment>
<dbReference type="Pfam" id="PF02298">
    <property type="entry name" value="Cu_bind_like"/>
    <property type="match status" value="1"/>
</dbReference>
<dbReference type="GO" id="GO:0046872">
    <property type="term" value="F:metal ion binding"/>
    <property type="evidence" value="ECO:0007669"/>
    <property type="project" value="UniProtKB-KW"/>
</dbReference>
<dbReference type="InterPro" id="IPR008972">
    <property type="entry name" value="Cupredoxin"/>
</dbReference>
<dbReference type="GO" id="GO:0005886">
    <property type="term" value="C:plasma membrane"/>
    <property type="evidence" value="ECO:0007669"/>
    <property type="project" value="TreeGrafter"/>
</dbReference>
<keyword evidence="8" id="KW-1185">Reference proteome</keyword>
<name>A0A9Q0FJ01_9ROSI</name>
<dbReference type="OrthoDB" id="2011645at2759"/>